<dbReference type="PANTHER" id="PTHR23090:SF9">
    <property type="entry name" value="GLUTAMINE-DEPENDENT NAD(+) SYNTHETASE"/>
    <property type="match status" value="1"/>
</dbReference>
<comment type="caution">
    <text evidence="11">The sequence shown here is derived from an EMBL/GenBank/DDBJ whole genome shotgun (WGS) entry which is preliminary data.</text>
</comment>
<name>A0A101EQI4_9THEM</name>
<dbReference type="SUPFAM" id="SSF52402">
    <property type="entry name" value="Adenine nucleotide alpha hydrolases-like"/>
    <property type="match status" value="1"/>
</dbReference>
<evidence type="ECO:0000256" key="6">
    <source>
        <dbReference type="ARBA" id="ARBA00023027"/>
    </source>
</evidence>
<comment type="similarity">
    <text evidence="10">Belongs to the NAD synthetase family.</text>
</comment>
<protein>
    <recommendedName>
        <fullName evidence="7 8">Glutamine-dependent NAD(+) synthetase</fullName>
        <ecNumber evidence="7 8">6.3.5.1</ecNumber>
    </recommendedName>
    <alternativeName>
        <fullName evidence="7 8">NAD(+) synthase [glutamine-hydrolyzing]</fullName>
    </alternativeName>
</protein>
<reference evidence="11 12" key="1">
    <citation type="journal article" date="2015" name="MBio">
        <title>Genome-Resolved Metagenomic Analysis Reveals Roles for Candidate Phyla and Other Microbial Community Members in Biogeochemical Transformations in Oil Reservoirs.</title>
        <authorList>
            <person name="Hu P."/>
            <person name="Tom L."/>
            <person name="Singh A."/>
            <person name="Thomas B.C."/>
            <person name="Baker B.J."/>
            <person name="Piceno Y.M."/>
            <person name="Andersen G.L."/>
            <person name="Banfield J.F."/>
        </authorList>
    </citation>
    <scope>NUCLEOTIDE SEQUENCE [LARGE SCALE GENOMIC DNA]</scope>
    <source>
        <strain evidence="11">46_26</strain>
    </source>
</reference>
<accession>A0A101EQI4</accession>
<dbReference type="InterPro" id="IPR036526">
    <property type="entry name" value="C-N_Hydrolase_sf"/>
</dbReference>
<dbReference type="GO" id="GO:0008795">
    <property type="term" value="F:NAD+ synthase activity"/>
    <property type="evidence" value="ECO:0007669"/>
    <property type="project" value="UniProtKB-UniRule"/>
</dbReference>
<feature type="binding site" evidence="7">
    <location>
        <begin position="321"/>
        <end position="328"/>
    </location>
    <ligand>
        <name>ATP</name>
        <dbReference type="ChEBI" id="CHEBI:30616"/>
    </ligand>
</feature>
<dbReference type="Proteomes" id="UP000058636">
    <property type="component" value="Unassembled WGS sequence"/>
</dbReference>
<dbReference type="InterPro" id="IPR014729">
    <property type="entry name" value="Rossmann-like_a/b/a_fold"/>
</dbReference>
<evidence type="ECO:0000256" key="4">
    <source>
        <dbReference type="ARBA" id="ARBA00022741"/>
    </source>
</evidence>
<dbReference type="InterPro" id="IPR003694">
    <property type="entry name" value="NAD_synthase"/>
</dbReference>
<feature type="binding site" evidence="7">
    <location>
        <position position="428"/>
    </location>
    <ligand>
        <name>ATP</name>
        <dbReference type="ChEBI" id="CHEBI:30616"/>
    </ligand>
</feature>
<sequence>MKRLRVTLAQLNPTLGDFEGNLKKAIEALRVAEDRGSDLLVFPELFLPGYPPEDLMLRLSFLRENRKYLQKFAQHTRNLGVTVLMGFIDSDEDAYNAAAVVKGGEILGVYRKISLPNYGVFDERRYFKPGEELLVVKIGNIKVGVTICEDIWNPVEPSASLSLGEGVHLIANLSASPYHVGKPVLRKDYLSMKAYDYHVAMAYCNMVGGQDELVFDGGSMVVDASGEVINYGKLFEEEIITVDLDLDENLRVSLVDPRRRYMKTQNYPVKTVEAGNLREKSGHFEPVVNPLPVREEEMFRALITGLRDYVRKNGFEKVVIGLSGGMDSSLVAVIATEALGKENVKGVLMPSMYTSKESIEDAQTLAKNLGIETFIIPITDVFHSYLETLKGVFAGREPDITEENLQARIRGNYLMALSNKFGWLVLTTGNKSEMATGYATLYGDMAGGFAVIKDVYKTDVYRIGRWYNSWRGKEIIPENIFVKPPTAELRPGQTDQEKLPPYEVLDEILRLYIEEGLDPEEIASKGFDRKTVLDVTEMIRKNEYKRKQAAIGVKISTRAFGKDWRMPITNRFKEPL</sequence>
<comment type="catalytic activity">
    <reaction evidence="7 8">
        <text>deamido-NAD(+) + L-glutamine + ATP + H2O = L-glutamate + AMP + diphosphate + NAD(+) + H(+)</text>
        <dbReference type="Rhea" id="RHEA:24384"/>
        <dbReference type="ChEBI" id="CHEBI:15377"/>
        <dbReference type="ChEBI" id="CHEBI:15378"/>
        <dbReference type="ChEBI" id="CHEBI:29985"/>
        <dbReference type="ChEBI" id="CHEBI:30616"/>
        <dbReference type="ChEBI" id="CHEBI:33019"/>
        <dbReference type="ChEBI" id="CHEBI:57540"/>
        <dbReference type="ChEBI" id="CHEBI:58359"/>
        <dbReference type="ChEBI" id="CHEBI:58437"/>
        <dbReference type="ChEBI" id="CHEBI:456215"/>
        <dbReference type="EC" id="6.3.5.1"/>
    </reaction>
</comment>
<dbReference type="CDD" id="cd07570">
    <property type="entry name" value="GAT_Gln-NAD-synth"/>
    <property type="match status" value="1"/>
</dbReference>
<feature type="binding site" evidence="7">
    <location>
        <position position="404"/>
    </location>
    <ligand>
        <name>deamido-NAD(+)</name>
        <dbReference type="ChEBI" id="CHEBI:58437"/>
        <note>ligand shared between two neighboring subunits</note>
    </ligand>
</feature>
<dbReference type="GO" id="GO:0003952">
    <property type="term" value="F:NAD+ synthase (glutamine-hydrolyzing) activity"/>
    <property type="evidence" value="ECO:0007669"/>
    <property type="project" value="UniProtKB-UniRule"/>
</dbReference>
<feature type="binding site" evidence="7">
    <location>
        <position position="176"/>
    </location>
    <ligand>
        <name>L-glutamine</name>
        <dbReference type="ChEBI" id="CHEBI:58359"/>
    </ligand>
</feature>
<dbReference type="Gene3D" id="3.40.50.620">
    <property type="entry name" value="HUPs"/>
    <property type="match status" value="1"/>
</dbReference>
<feature type="binding site" evidence="7">
    <location>
        <position position="433"/>
    </location>
    <ligand>
        <name>deamido-NAD(+)</name>
        <dbReference type="ChEBI" id="CHEBI:58437"/>
        <note>ligand shared between two neighboring subunits</note>
    </ligand>
</feature>
<dbReference type="FunFam" id="3.40.50.620:FF:000106">
    <property type="entry name" value="Glutamine-dependent NAD(+) synthetase"/>
    <property type="match status" value="1"/>
</dbReference>
<dbReference type="EMBL" id="LGFG01000061">
    <property type="protein sequence ID" value="KUK23028.1"/>
    <property type="molecule type" value="Genomic_DNA"/>
</dbReference>
<feature type="active site" description="Nucleophile; for glutaminase activity" evidence="7">
    <location>
        <position position="148"/>
    </location>
</feature>
<dbReference type="GO" id="GO:0004359">
    <property type="term" value="F:glutaminase activity"/>
    <property type="evidence" value="ECO:0007669"/>
    <property type="project" value="InterPro"/>
</dbReference>
<evidence type="ECO:0000256" key="10">
    <source>
        <dbReference type="RuleBase" id="RU003811"/>
    </source>
</evidence>
<dbReference type="Pfam" id="PF02540">
    <property type="entry name" value="NAD_synthase"/>
    <property type="match status" value="1"/>
</dbReference>
<dbReference type="PATRIC" id="fig|93930.3.peg.1723"/>
<dbReference type="AlphaFoldDB" id="A0A101EQI4"/>
<dbReference type="PROSITE" id="PS00920">
    <property type="entry name" value="NITRIL_CHT_1"/>
    <property type="match status" value="1"/>
</dbReference>
<proteinExistence type="inferred from homology"/>
<feature type="active site" description="For glutaminase activity" evidence="7">
    <location>
        <position position="112"/>
    </location>
</feature>
<dbReference type="GO" id="GO:0009435">
    <property type="term" value="P:NAD+ biosynthetic process"/>
    <property type="evidence" value="ECO:0007669"/>
    <property type="project" value="UniProtKB-UniRule"/>
</dbReference>
<dbReference type="Pfam" id="PF00795">
    <property type="entry name" value="CN_hydrolase"/>
    <property type="match status" value="1"/>
</dbReference>
<feature type="binding site" evidence="7">
    <location>
        <position position="182"/>
    </location>
    <ligand>
        <name>L-glutamine</name>
        <dbReference type="ChEBI" id="CHEBI:58359"/>
    </ligand>
</feature>
<dbReference type="FunFam" id="3.60.110.10:FF:000043">
    <property type="entry name" value="Glutamine-dependent NAD(+) synthetase"/>
    <property type="match status" value="1"/>
</dbReference>
<keyword evidence="6 7" id="KW-0520">NAD</keyword>
<comment type="similarity">
    <text evidence="2 7 8">In the C-terminal section; belongs to the NAD synthetase family.</text>
</comment>
<evidence type="ECO:0000256" key="9">
    <source>
        <dbReference type="PROSITE-ProRule" id="PRU10139"/>
    </source>
</evidence>
<gene>
    <name evidence="7" type="primary">nadE</name>
    <name evidence="11" type="ORF">XD57_0869</name>
</gene>
<feature type="active site" description="Proton acceptor" evidence="9">
    <location>
        <position position="44"/>
    </location>
</feature>
<dbReference type="PIRSF" id="PIRSF006630">
    <property type="entry name" value="NADS_GAT"/>
    <property type="match status" value="1"/>
</dbReference>
<dbReference type="PANTHER" id="PTHR23090">
    <property type="entry name" value="NH 3 /GLUTAMINE-DEPENDENT NAD + SYNTHETASE"/>
    <property type="match status" value="1"/>
</dbReference>
<dbReference type="NCBIfam" id="TIGR00552">
    <property type="entry name" value="nadE"/>
    <property type="match status" value="1"/>
</dbReference>
<feature type="binding site" evidence="7">
    <location>
        <position position="545"/>
    </location>
    <ligand>
        <name>deamido-NAD(+)</name>
        <dbReference type="ChEBI" id="CHEBI:58437"/>
        <note>ligand shared between two neighboring subunits</note>
    </ligand>
</feature>
<dbReference type="InterPro" id="IPR003010">
    <property type="entry name" value="C-N_Hydrolase"/>
</dbReference>
<comment type="caution">
    <text evidence="7">Lacks conserved residue(s) required for the propagation of feature annotation.</text>
</comment>
<evidence type="ECO:0000256" key="8">
    <source>
        <dbReference type="PIRNR" id="PIRNR006630"/>
    </source>
</evidence>
<dbReference type="UniPathway" id="UPA00253">
    <property type="reaction ID" value="UER00334"/>
</dbReference>
<dbReference type="InterPro" id="IPR022310">
    <property type="entry name" value="NAD/GMP_synthase"/>
</dbReference>
<evidence type="ECO:0000256" key="7">
    <source>
        <dbReference type="HAMAP-Rule" id="MF_02090"/>
    </source>
</evidence>
<feature type="active site" description="Proton acceptor; for glutaminase activity" evidence="7">
    <location>
        <position position="44"/>
    </location>
</feature>
<dbReference type="Gene3D" id="3.60.110.10">
    <property type="entry name" value="Carbon-nitrogen hydrolase"/>
    <property type="match status" value="1"/>
</dbReference>
<evidence type="ECO:0000313" key="11">
    <source>
        <dbReference type="EMBL" id="KUK23028.1"/>
    </source>
</evidence>
<dbReference type="InterPro" id="IPR000132">
    <property type="entry name" value="Nitrilase/CN_hydratase_CS"/>
</dbReference>
<dbReference type="HAMAP" id="MF_02090">
    <property type="entry name" value="NadE_glutamine_dep"/>
    <property type="match status" value="1"/>
</dbReference>
<comment type="pathway">
    <text evidence="1 7 8">Cofactor biosynthesis; NAD(+) biosynthesis; NAD(+) from deamido-NAD(+) (L-Gln route): step 1/1.</text>
</comment>
<evidence type="ECO:0000256" key="5">
    <source>
        <dbReference type="ARBA" id="ARBA00022840"/>
    </source>
</evidence>
<dbReference type="SUPFAM" id="SSF56317">
    <property type="entry name" value="Carbon-nitrogen hydrolase"/>
    <property type="match status" value="1"/>
</dbReference>
<dbReference type="GO" id="GO:0000257">
    <property type="term" value="F:nitrilase activity"/>
    <property type="evidence" value="ECO:0007669"/>
    <property type="project" value="UniProtKB-ARBA"/>
</dbReference>
<keyword evidence="4 7" id="KW-0547">Nucleotide-binding</keyword>
<dbReference type="EC" id="6.3.5.1" evidence="7 8"/>
<dbReference type="RefSeq" id="WP_012311196.1">
    <property type="nucleotide sequence ID" value="NZ_DAITJQ010000001.1"/>
</dbReference>
<evidence type="ECO:0000256" key="3">
    <source>
        <dbReference type="ARBA" id="ARBA00022598"/>
    </source>
</evidence>
<dbReference type="GO" id="GO:0005524">
    <property type="term" value="F:ATP binding"/>
    <property type="evidence" value="ECO:0007669"/>
    <property type="project" value="UniProtKB-UniRule"/>
</dbReference>
<dbReference type="InterPro" id="IPR014445">
    <property type="entry name" value="Gln-dep_NAD_synthase"/>
</dbReference>
<dbReference type="CDD" id="cd00553">
    <property type="entry name" value="NAD_synthase"/>
    <property type="match status" value="1"/>
</dbReference>
<keyword evidence="5 7" id="KW-0067">ATP-binding</keyword>
<feature type="binding site" evidence="7">
    <location>
        <position position="118"/>
    </location>
    <ligand>
        <name>L-glutamine</name>
        <dbReference type="ChEBI" id="CHEBI:58359"/>
    </ligand>
</feature>
<dbReference type="NCBIfam" id="NF010588">
    <property type="entry name" value="PRK13981.1"/>
    <property type="match status" value="1"/>
</dbReference>
<dbReference type="PROSITE" id="PS50263">
    <property type="entry name" value="CN_HYDROLASE"/>
    <property type="match status" value="1"/>
</dbReference>
<evidence type="ECO:0000313" key="12">
    <source>
        <dbReference type="Proteomes" id="UP000058636"/>
    </source>
</evidence>
<organism evidence="11 12">
    <name type="scientific">Thermotoga petrophila</name>
    <dbReference type="NCBI Taxonomy" id="93929"/>
    <lineage>
        <taxon>Bacteria</taxon>
        <taxon>Thermotogati</taxon>
        <taxon>Thermotogota</taxon>
        <taxon>Thermotogae</taxon>
        <taxon>Thermotogales</taxon>
        <taxon>Thermotogaceae</taxon>
        <taxon>Thermotoga</taxon>
    </lineage>
</organism>
<keyword evidence="3 7" id="KW-0436">Ligase</keyword>
<comment type="function">
    <text evidence="7">Catalyzes the ATP-dependent amidation of deamido-NAD to form NAD. Uses L-glutamine as a nitrogen source.</text>
</comment>
<evidence type="ECO:0000256" key="1">
    <source>
        <dbReference type="ARBA" id="ARBA00005188"/>
    </source>
</evidence>
<dbReference type="GO" id="GO:0005737">
    <property type="term" value="C:cytoplasm"/>
    <property type="evidence" value="ECO:0007669"/>
    <property type="project" value="InterPro"/>
</dbReference>
<evidence type="ECO:0000256" key="2">
    <source>
        <dbReference type="ARBA" id="ARBA00007145"/>
    </source>
</evidence>